<dbReference type="AlphaFoldDB" id="A0AA41ZCJ9"/>
<name>A0AA41ZCJ9_9SPHN</name>
<sequence>MRMTIFAILLVTSVLSALLIGDRNARRIGVILTLAALATWLIPFTGSERVVHISWKLVTVDVVTWLALLGVVACSEARWPSWIAALQGVTVLSHLAGLMPGIAPWIYVRGTVSWSWPIVILLQFVTLRDWPPVRKRLARWWPRLSGRSPGIKASKSQPN</sequence>
<keyword evidence="1" id="KW-0472">Membrane</keyword>
<feature type="transmembrane region" description="Helical" evidence="1">
    <location>
        <begin position="106"/>
        <end position="125"/>
    </location>
</feature>
<feature type="transmembrane region" description="Helical" evidence="1">
    <location>
        <begin position="26"/>
        <end position="46"/>
    </location>
</feature>
<accession>A0AA41ZCJ9</accession>
<evidence type="ECO:0000313" key="3">
    <source>
        <dbReference type="Proteomes" id="UP001165565"/>
    </source>
</evidence>
<dbReference type="Proteomes" id="UP001165565">
    <property type="component" value="Unassembled WGS sequence"/>
</dbReference>
<dbReference type="EMBL" id="JANFAV010000002">
    <property type="protein sequence ID" value="MCW6534146.1"/>
    <property type="molecule type" value="Genomic_DNA"/>
</dbReference>
<evidence type="ECO:0000313" key="2">
    <source>
        <dbReference type="EMBL" id="MCW6534146.1"/>
    </source>
</evidence>
<proteinExistence type="predicted"/>
<feature type="transmembrane region" description="Helical" evidence="1">
    <location>
        <begin position="79"/>
        <end position="99"/>
    </location>
</feature>
<evidence type="ECO:0000256" key="1">
    <source>
        <dbReference type="SAM" id="Phobius"/>
    </source>
</evidence>
<keyword evidence="3" id="KW-1185">Reference proteome</keyword>
<feature type="transmembrane region" description="Helical" evidence="1">
    <location>
        <begin position="53"/>
        <end position="73"/>
    </location>
</feature>
<comment type="caution">
    <text evidence="2">The sequence shown here is derived from an EMBL/GenBank/DDBJ whole genome shotgun (WGS) entry which is preliminary data.</text>
</comment>
<gene>
    <name evidence="2" type="ORF">NEE01_05035</name>
</gene>
<keyword evidence="1" id="KW-0812">Transmembrane</keyword>
<dbReference type="RefSeq" id="WP_265268092.1">
    <property type="nucleotide sequence ID" value="NZ_JANFAV010000002.1"/>
</dbReference>
<reference evidence="2" key="1">
    <citation type="submission" date="2022-06" db="EMBL/GenBank/DDBJ databases">
        <title>Sphingomonas sp. nov. isolated from rhizosphere soil of tomato.</title>
        <authorList>
            <person name="Dong H."/>
            <person name="Gao R."/>
        </authorList>
    </citation>
    <scope>NUCLEOTIDE SEQUENCE</scope>
    <source>
        <strain evidence="2">MMSM24</strain>
    </source>
</reference>
<organism evidence="2 3">
    <name type="scientific">Sphingomonas lycopersici</name>
    <dbReference type="NCBI Taxonomy" id="2951807"/>
    <lineage>
        <taxon>Bacteria</taxon>
        <taxon>Pseudomonadati</taxon>
        <taxon>Pseudomonadota</taxon>
        <taxon>Alphaproteobacteria</taxon>
        <taxon>Sphingomonadales</taxon>
        <taxon>Sphingomonadaceae</taxon>
        <taxon>Sphingomonas</taxon>
    </lineage>
</organism>
<keyword evidence="1" id="KW-1133">Transmembrane helix</keyword>
<protein>
    <submittedName>
        <fullName evidence="2">Uncharacterized protein</fullName>
    </submittedName>
</protein>